<feature type="compositionally biased region" description="Basic and acidic residues" evidence="1">
    <location>
        <begin position="452"/>
        <end position="470"/>
    </location>
</feature>
<dbReference type="EMBL" id="LGRX02004647">
    <property type="protein sequence ID" value="KAK3279838.1"/>
    <property type="molecule type" value="Genomic_DNA"/>
</dbReference>
<accession>A0AAE0GKS1</accession>
<dbReference type="SMART" id="SM00582">
    <property type="entry name" value="RPR"/>
    <property type="match status" value="1"/>
</dbReference>
<feature type="compositionally biased region" description="Polar residues" evidence="1">
    <location>
        <begin position="661"/>
        <end position="673"/>
    </location>
</feature>
<feature type="compositionally biased region" description="Basic and acidic residues" evidence="1">
    <location>
        <begin position="418"/>
        <end position="428"/>
    </location>
</feature>
<feature type="domain" description="CID" evidence="2">
    <location>
        <begin position="947"/>
        <end position="1100"/>
    </location>
</feature>
<dbReference type="InterPro" id="IPR006569">
    <property type="entry name" value="CID_dom"/>
</dbReference>
<gene>
    <name evidence="3" type="ORF">CYMTET_12290</name>
</gene>
<feature type="region of interest" description="Disordered" evidence="1">
    <location>
        <begin position="1"/>
        <end position="31"/>
    </location>
</feature>
<feature type="compositionally biased region" description="Basic and acidic residues" evidence="1">
    <location>
        <begin position="574"/>
        <end position="585"/>
    </location>
</feature>
<protein>
    <recommendedName>
        <fullName evidence="2">CID domain-containing protein</fullName>
    </recommendedName>
</protein>
<reference evidence="3 4" key="1">
    <citation type="journal article" date="2015" name="Genome Biol. Evol.">
        <title>Comparative Genomics of a Bacterivorous Green Alga Reveals Evolutionary Causalities and Consequences of Phago-Mixotrophic Mode of Nutrition.</title>
        <authorList>
            <person name="Burns J.A."/>
            <person name="Paasch A."/>
            <person name="Narechania A."/>
            <person name="Kim E."/>
        </authorList>
    </citation>
    <scope>NUCLEOTIDE SEQUENCE [LARGE SCALE GENOMIC DNA]</scope>
    <source>
        <strain evidence="3 4">PLY_AMNH</strain>
    </source>
</reference>
<name>A0AAE0GKS1_9CHLO</name>
<evidence type="ECO:0000256" key="1">
    <source>
        <dbReference type="SAM" id="MobiDB-lite"/>
    </source>
</evidence>
<evidence type="ECO:0000313" key="4">
    <source>
        <dbReference type="Proteomes" id="UP001190700"/>
    </source>
</evidence>
<evidence type="ECO:0000313" key="3">
    <source>
        <dbReference type="EMBL" id="KAK3279838.1"/>
    </source>
</evidence>
<feature type="compositionally biased region" description="Polar residues" evidence="1">
    <location>
        <begin position="777"/>
        <end position="794"/>
    </location>
</feature>
<dbReference type="Proteomes" id="UP001190700">
    <property type="component" value="Unassembled WGS sequence"/>
</dbReference>
<feature type="compositionally biased region" description="Low complexity" evidence="1">
    <location>
        <begin position="430"/>
        <end position="441"/>
    </location>
</feature>
<feature type="compositionally biased region" description="Polar residues" evidence="1">
    <location>
        <begin position="325"/>
        <end position="336"/>
    </location>
</feature>
<dbReference type="InterPro" id="IPR008942">
    <property type="entry name" value="ENTH_VHS"/>
</dbReference>
<dbReference type="PROSITE" id="PS51391">
    <property type="entry name" value="CID"/>
    <property type="match status" value="1"/>
</dbReference>
<feature type="region of interest" description="Disordered" evidence="1">
    <location>
        <begin position="841"/>
        <end position="946"/>
    </location>
</feature>
<feature type="region of interest" description="Disordered" evidence="1">
    <location>
        <begin position="746"/>
        <end position="823"/>
    </location>
</feature>
<evidence type="ECO:0000259" key="2">
    <source>
        <dbReference type="PROSITE" id="PS51391"/>
    </source>
</evidence>
<dbReference type="Pfam" id="PF04818">
    <property type="entry name" value="CID"/>
    <property type="match status" value="1"/>
</dbReference>
<proteinExistence type="predicted"/>
<dbReference type="Gene3D" id="1.25.40.90">
    <property type="match status" value="1"/>
</dbReference>
<sequence length="1413" mass="149194">MSEISKDQSSAQGRSDEVGRQGLLTAKEEKQQQREWANSLIGKRLRVHWKGEGWYTGYVHSFTERNKRPFRVIYDDDDEEDGIFLEDGFRVKNGLRSVEWLDGEDNVVQSEEARPPETTVSAHARSARRDQSAEDLVQGEPGSGVTEPTPTPEGSQEPPLKRQKQILVPLPGPPAPKPGKPLANPLRKSVSVNDLSSKPKRKNNRTAAVATTKADPSPAENSRGGKPPQEAGGPAVKADSGPIADAPQVKVPQKAKDLEQQQSGPTVGAKLAQDSEELAESEDDDPEDSVSLVTLKRRRLAAQTEAPTRSPAGSRGVAVPKVVNSLASLPQQSSHENAAKAVHRERDVQQTEVGDLVADEVACEDAARGRENENVDKTGKTQISGRKRRPKAEVTPLSGEDSVNAGSTEDMPAAVPAQREHAVEKQDAGEPAPAAVEPVVAKTGRRRLRQKTSPEKDTEIDSGNRGRESADQDAAPSMNAVAAGTQAAEDEGRDLACRSAKPGPSKLTDSEASAVQTAEEEVKQVGEVAGGSAEPMQAGKAAGKKATNAKERSTGDLLGGSAKQTTTVPSEGKAAGEKAAGREGKLSGIPPGGSAKQNDAVPMDGSFAGKTTAVGELKQSPCEAEVAPGTTKSLASKRPVARAARALTDSPEHDALATAIVQPNTEAQPSLKRSMSPDPDVDLTQPSSQTKCALKHPQAAQTPSSSLAKTDAKLDLSASSAKLKARYANLAAEKASRSSVLLGTAGKASAIDSSAARTKRGITIDKDRARAEHKLLFSSSTKAEAGKGNSSSTKAEAGKGNSQPPPAAANSVVLNGSASKDTTPAAASVFHDVAGNAGVAKVSAEPKVGSQAAPRQESLAEKGAAGDNASGLKPKVTRVGQPSAKLIQAELSGGTEDRNGVGAAASNAMSTGEVPSETRPGAGKTRAPPPAGGTKESEALAAAGSKSVPKLAQELEEYLGGFRSRLFEGLSRNKEDVAKTREQAIEAARKFGARGAGKVMKVIAEGIEQESSTFKKLNIFYLVDSIITYVGHSKEQVVRDAFPTSVACLLERLVKAAVPKGSGGAENCRSVIKTLSIWETKKYLSKDMKDGKSMIKPVLTQLTAQLQHEKYPLSQRPTHDGWQENRFPVYTQPKAAQALDEPICLTASDLNGLDEYGTIDIRTFLYNGINLQEVRQALDVSEEEEAPAASPSKLVEEEEEDRRQSFATACKARALELVDQPASPPPFVSPLERLSGGPGGLERPRRTVLATMDLSSPPRITLYPSSPAAPSEAHHPAPPPFHPHSSNQHSPRTMTSEWLQATGDAEHPHSAPLYQPTTVPTSGSPEGLWGPVPLGRDSAMKSWEYIPPLNFDTPKLWRASSFATPTYTWQRALSCTAPDGRRREDAPLAAVGAGSIEDIAGGRHVGYTAGYPA</sequence>
<feature type="region of interest" description="Disordered" evidence="1">
    <location>
        <begin position="1180"/>
        <end position="1244"/>
    </location>
</feature>
<feature type="region of interest" description="Disordered" evidence="1">
    <location>
        <begin position="106"/>
        <end position="713"/>
    </location>
</feature>
<keyword evidence="4" id="KW-1185">Reference proteome</keyword>
<feature type="compositionally biased region" description="Pro residues" evidence="1">
    <location>
        <begin position="170"/>
        <end position="179"/>
    </location>
</feature>
<feature type="region of interest" description="Disordered" evidence="1">
    <location>
        <begin position="1256"/>
        <end position="1294"/>
    </location>
</feature>
<comment type="caution">
    <text evidence="3">The sequence shown here is derived from an EMBL/GenBank/DDBJ whole genome shotgun (WGS) entry which is preliminary data.</text>
</comment>
<feature type="compositionally biased region" description="Basic and acidic residues" evidence="1">
    <location>
        <begin position="365"/>
        <end position="379"/>
    </location>
</feature>
<feature type="compositionally biased region" description="Polar residues" evidence="1">
    <location>
        <begin position="699"/>
        <end position="708"/>
    </location>
</feature>
<feature type="compositionally biased region" description="Acidic residues" evidence="1">
    <location>
        <begin position="274"/>
        <end position="288"/>
    </location>
</feature>
<organism evidence="3 4">
    <name type="scientific">Cymbomonas tetramitiformis</name>
    <dbReference type="NCBI Taxonomy" id="36881"/>
    <lineage>
        <taxon>Eukaryota</taxon>
        <taxon>Viridiplantae</taxon>
        <taxon>Chlorophyta</taxon>
        <taxon>Pyramimonadophyceae</taxon>
        <taxon>Pyramimonadales</taxon>
        <taxon>Pyramimonadaceae</taxon>
        <taxon>Cymbomonas</taxon>
    </lineage>
</organism>
<feature type="compositionally biased region" description="Basic and acidic residues" evidence="1">
    <location>
        <begin position="762"/>
        <end position="775"/>
    </location>
</feature>
<feature type="compositionally biased region" description="Polar residues" evidence="1">
    <location>
        <begin position="812"/>
        <end position="822"/>
    </location>
</feature>